<evidence type="ECO:0000313" key="3">
    <source>
        <dbReference type="Proteomes" id="UP000034185"/>
    </source>
</evidence>
<protein>
    <submittedName>
        <fullName evidence="2">Uncharacterized protein</fullName>
    </submittedName>
</protein>
<keyword evidence="1" id="KW-0472">Membrane</keyword>
<gene>
    <name evidence="2" type="ORF">UY70_C0005G0022</name>
</gene>
<reference evidence="2 3" key="1">
    <citation type="journal article" date="2015" name="Nature">
        <title>rRNA introns, odd ribosomes, and small enigmatic genomes across a large radiation of phyla.</title>
        <authorList>
            <person name="Brown C.T."/>
            <person name="Hug L.A."/>
            <person name="Thomas B.C."/>
            <person name="Sharon I."/>
            <person name="Castelle C.J."/>
            <person name="Singh A."/>
            <person name="Wilkins M.J."/>
            <person name="Williams K.H."/>
            <person name="Banfield J.F."/>
        </authorList>
    </citation>
    <scope>NUCLEOTIDE SEQUENCE [LARGE SCALE GENOMIC DNA]</scope>
</reference>
<organism evidence="2 3">
    <name type="scientific">Candidatus Kaiserbacteria bacterium GW2011_GWB1_52_6</name>
    <dbReference type="NCBI Taxonomy" id="1618674"/>
    <lineage>
        <taxon>Bacteria</taxon>
        <taxon>Candidatus Kaiseribacteriota</taxon>
    </lineage>
</organism>
<sequence>MDPELRQKLDTLEQKIDAAYTAAEKTRKYLMWAGIVSIALVVLPMIGLLFAIPAFISTYSEIGNLSL</sequence>
<evidence type="ECO:0000313" key="2">
    <source>
        <dbReference type="EMBL" id="KKW27958.1"/>
    </source>
</evidence>
<proteinExistence type="predicted"/>
<feature type="transmembrane region" description="Helical" evidence="1">
    <location>
        <begin position="29"/>
        <end position="56"/>
    </location>
</feature>
<keyword evidence="1" id="KW-1133">Transmembrane helix</keyword>
<accession>A0A0G1X9P7</accession>
<evidence type="ECO:0000256" key="1">
    <source>
        <dbReference type="SAM" id="Phobius"/>
    </source>
</evidence>
<keyword evidence="1" id="KW-0812">Transmembrane</keyword>
<comment type="caution">
    <text evidence="2">The sequence shown here is derived from an EMBL/GenBank/DDBJ whole genome shotgun (WGS) entry which is preliminary data.</text>
</comment>
<dbReference type="EMBL" id="LCRA01000005">
    <property type="protein sequence ID" value="KKW27958.1"/>
    <property type="molecule type" value="Genomic_DNA"/>
</dbReference>
<dbReference type="Proteomes" id="UP000034185">
    <property type="component" value="Unassembled WGS sequence"/>
</dbReference>
<dbReference type="AlphaFoldDB" id="A0A0G1X9P7"/>
<name>A0A0G1X9P7_9BACT</name>